<evidence type="ECO:0000313" key="5">
    <source>
        <dbReference type="Proteomes" id="UP001209318"/>
    </source>
</evidence>
<dbReference type="Proteomes" id="UP001209318">
    <property type="component" value="Unassembled WGS sequence"/>
</dbReference>
<comment type="subcellular location">
    <subcellularLocation>
        <location evidence="1">Cell surface</location>
    </subcellularLocation>
</comment>
<dbReference type="GO" id="GO:0030420">
    <property type="term" value="P:establishment of competence for transformation"/>
    <property type="evidence" value="ECO:0007669"/>
    <property type="project" value="UniProtKB-KW"/>
</dbReference>
<dbReference type="Pfam" id="PF07963">
    <property type="entry name" value="N_methyl"/>
    <property type="match status" value="1"/>
</dbReference>
<keyword evidence="3" id="KW-1133">Transmembrane helix</keyword>
<evidence type="ECO:0000256" key="1">
    <source>
        <dbReference type="ARBA" id="ARBA00004241"/>
    </source>
</evidence>
<evidence type="ECO:0000313" key="4">
    <source>
        <dbReference type="EMBL" id="MCU9614025.1"/>
    </source>
</evidence>
<dbReference type="GO" id="GO:0009986">
    <property type="term" value="C:cell surface"/>
    <property type="evidence" value="ECO:0007669"/>
    <property type="project" value="UniProtKB-SubCell"/>
</dbReference>
<reference evidence="4" key="1">
    <citation type="submission" date="2022-10" db="EMBL/GenBank/DDBJ databases">
        <title>Description of Fervidibacillus gen. nov. in the family Fervidibacillaceae fam. nov. with two species, Fervidibacillus albus sp. nov., and Fervidibacillus halotolerans sp. nov., isolated from tidal flat sediments.</title>
        <authorList>
            <person name="Kwon K.K."/>
            <person name="Yang S.-H."/>
        </authorList>
    </citation>
    <scope>NUCLEOTIDE SEQUENCE</scope>
    <source>
        <strain evidence="4">JCM 19140</strain>
    </source>
</reference>
<evidence type="ECO:0000256" key="3">
    <source>
        <dbReference type="SAM" id="Phobius"/>
    </source>
</evidence>
<protein>
    <submittedName>
        <fullName evidence="4">Type II secretion system GspH family protein</fullName>
    </submittedName>
</protein>
<accession>A0AAE3IXW2</accession>
<keyword evidence="3" id="KW-0812">Transmembrane</keyword>
<keyword evidence="2" id="KW-0178">Competence</keyword>
<name>A0AAE3IXW2_9BACI</name>
<feature type="transmembrane region" description="Helical" evidence="3">
    <location>
        <begin position="12"/>
        <end position="35"/>
    </location>
</feature>
<keyword evidence="3" id="KW-0472">Membrane</keyword>
<gene>
    <name evidence="4" type="ORF">OEV98_10675</name>
</gene>
<dbReference type="NCBIfam" id="TIGR02532">
    <property type="entry name" value="IV_pilin_GFxxxE"/>
    <property type="match status" value="1"/>
</dbReference>
<dbReference type="InterPro" id="IPR012902">
    <property type="entry name" value="N_methyl_site"/>
</dbReference>
<keyword evidence="5" id="KW-1185">Reference proteome</keyword>
<dbReference type="EMBL" id="JAOUSF010000003">
    <property type="protein sequence ID" value="MCU9614025.1"/>
    <property type="molecule type" value="Genomic_DNA"/>
</dbReference>
<comment type="caution">
    <text evidence="4">The sequence shown here is derived from an EMBL/GenBank/DDBJ whole genome shotgun (WGS) entry which is preliminary data.</text>
</comment>
<sequence>MTRKKMLNQQGVTLLEILVSIVILSIILVSMMYIFPQMGFINQKNQEKTQAINTAKEILVEWQRKEEIISFLAKPTLHKKPDYLSERTNDYYAAFPKGDWQVAITIAKQSDINTNPTKAHQIHVQLYGGNHSVVSESYGYILVEE</sequence>
<dbReference type="AlphaFoldDB" id="A0AAE3IXW2"/>
<dbReference type="PROSITE" id="PS00409">
    <property type="entry name" value="PROKAR_NTER_METHYL"/>
    <property type="match status" value="1"/>
</dbReference>
<dbReference type="RefSeq" id="WP_263073260.1">
    <property type="nucleotide sequence ID" value="NZ_JAOUSF010000003.1"/>
</dbReference>
<proteinExistence type="predicted"/>
<evidence type="ECO:0000256" key="2">
    <source>
        <dbReference type="ARBA" id="ARBA00023287"/>
    </source>
</evidence>
<organism evidence="4 5">
    <name type="scientific">Perspicuibacillus lycopersici</name>
    <dbReference type="NCBI Taxonomy" id="1325689"/>
    <lineage>
        <taxon>Bacteria</taxon>
        <taxon>Bacillati</taxon>
        <taxon>Bacillota</taxon>
        <taxon>Bacilli</taxon>
        <taxon>Bacillales</taxon>
        <taxon>Bacillaceae</taxon>
        <taxon>Perspicuibacillus</taxon>
    </lineage>
</organism>